<sequence>MTRDPETLSAFLDGELSPPETLEIEKALETDAELRAELESLIAADQAAQDDFAEILNEPVPFELAAAIENAPLATDAPAANLPNKPSSLTWLTAIAACVALIIGGAGGYLAGSTNNTQLAAAPGWLEDIADYHRVYAGQERHLVEVPASEADHIETWLTKTVGAQVRVPDLSQHGLTFQGARLLVAAGKPVSQLMFKDTEGRVVALCLIQTDTPADGFTERSIDGFDMVSWGGQNANFVIVGDEGRGDLEAIAQTAAVEA</sequence>
<keyword evidence="1" id="KW-1133">Transmembrane helix</keyword>
<feature type="transmembrane region" description="Helical" evidence="1">
    <location>
        <begin position="89"/>
        <end position="111"/>
    </location>
</feature>
<evidence type="ECO:0000313" key="2">
    <source>
        <dbReference type="EMBL" id="WWR47067.1"/>
    </source>
</evidence>
<keyword evidence="3" id="KW-1185">Reference proteome</keyword>
<evidence type="ECO:0000256" key="1">
    <source>
        <dbReference type="SAM" id="Phobius"/>
    </source>
</evidence>
<keyword evidence="1" id="KW-0472">Membrane</keyword>
<keyword evidence="1" id="KW-0812">Transmembrane</keyword>
<protein>
    <submittedName>
        <fullName evidence="2">Anti-sigma factor</fullName>
    </submittedName>
</protein>
<dbReference type="EMBL" id="CP146069">
    <property type="protein sequence ID" value="WWR47067.1"/>
    <property type="molecule type" value="Genomic_DNA"/>
</dbReference>
<organism evidence="2 3">
    <name type="scientific">Roseovarius phycicola</name>
    <dbReference type="NCBI Taxonomy" id="3080976"/>
    <lineage>
        <taxon>Bacteria</taxon>
        <taxon>Pseudomonadati</taxon>
        <taxon>Pseudomonadota</taxon>
        <taxon>Alphaproteobacteria</taxon>
        <taxon>Rhodobacterales</taxon>
        <taxon>Roseobacteraceae</taxon>
        <taxon>Roseovarius</taxon>
    </lineage>
</organism>
<reference evidence="2 3" key="1">
    <citation type="submission" date="2023-10" db="EMBL/GenBank/DDBJ databases">
        <title>Roseovarius strain S88 nov., isolated from a marine algae.</title>
        <authorList>
            <person name="Lee M.W."/>
            <person name="Lee J.K."/>
            <person name="Kim J.M."/>
            <person name="Choi D.G."/>
            <person name="Baek J.H."/>
            <person name="Bayburt H."/>
            <person name="Jung J.J."/>
            <person name="Han D.M."/>
            <person name="Jeon C.O."/>
        </authorList>
    </citation>
    <scope>NUCLEOTIDE SEQUENCE [LARGE SCALE GENOMIC DNA]</scope>
    <source>
        <strain evidence="2 3">S88</strain>
    </source>
</reference>
<evidence type="ECO:0000313" key="3">
    <source>
        <dbReference type="Proteomes" id="UP001364156"/>
    </source>
</evidence>
<accession>A0ABZ2HGL3</accession>
<proteinExistence type="predicted"/>
<name>A0ABZ2HGL3_9RHOB</name>
<gene>
    <name evidence="2" type="ORF">RZ517_02430</name>
</gene>
<dbReference type="Proteomes" id="UP001364156">
    <property type="component" value="Chromosome"/>
</dbReference>
<dbReference type="RefSeq" id="WP_338549906.1">
    <property type="nucleotide sequence ID" value="NZ_CP146069.1"/>
</dbReference>